<sequence>MFRPPLVFPFSVPRSSTLTSLPILFRYFSSPPPSSTSPNPARTLKDSPNFTFEIGLSFAGKPRRRGEQIPRGISSGGEKGEWRERMINWTEGSSEFNGETSSGKVGEVRVKKDKKDAGEDFFMIHERPADQLTTLAVADGVGGWAESGVDPSVFSQALMYHAWKAAQGDVSAQPKDILQKAYDGVKVDAEVKAGSATACVLQLDGSDGKLTSANLGDSGYLVIRKNNEFLDVPGAQQHYFNCPRQLAKVPHRRGYETNITDLPRDADLFEVQLEDGDVVILFTDGLGDNVHNSEVLLLLAQAQIETPPPSPKFGVTASKKLSVAQKLADGLKTYGQVCMGSTEKVSPFTLAAAKEGLNFRGGKTDDITVIAVRVKKNQQTSA</sequence>
<name>A0A0F7SU59_PHARH</name>
<dbReference type="InterPro" id="IPR036457">
    <property type="entry name" value="PPM-type-like_dom_sf"/>
</dbReference>
<comment type="catalytic activity">
    <reaction evidence="1">
        <text>O-phospho-L-seryl-[protein] + H2O = L-seryl-[protein] + phosphate</text>
        <dbReference type="Rhea" id="RHEA:20629"/>
        <dbReference type="Rhea" id="RHEA-COMP:9863"/>
        <dbReference type="Rhea" id="RHEA-COMP:11604"/>
        <dbReference type="ChEBI" id="CHEBI:15377"/>
        <dbReference type="ChEBI" id="CHEBI:29999"/>
        <dbReference type="ChEBI" id="CHEBI:43474"/>
        <dbReference type="ChEBI" id="CHEBI:83421"/>
        <dbReference type="EC" id="3.1.3.16"/>
    </reaction>
</comment>
<organism evidence="3">
    <name type="scientific">Phaffia rhodozyma</name>
    <name type="common">Yeast</name>
    <name type="synonym">Xanthophyllomyces dendrorhous</name>
    <dbReference type="NCBI Taxonomy" id="264483"/>
    <lineage>
        <taxon>Eukaryota</taxon>
        <taxon>Fungi</taxon>
        <taxon>Dikarya</taxon>
        <taxon>Basidiomycota</taxon>
        <taxon>Agaricomycotina</taxon>
        <taxon>Tremellomycetes</taxon>
        <taxon>Cystofilobasidiales</taxon>
        <taxon>Mrakiaceae</taxon>
        <taxon>Phaffia</taxon>
    </lineage>
</organism>
<dbReference type="InterPro" id="IPR039123">
    <property type="entry name" value="PPTC7"/>
</dbReference>
<comment type="catalytic activity">
    <reaction evidence="1">
        <text>O-phospho-L-threonyl-[protein] + H2O = L-threonyl-[protein] + phosphate</text>
        <dbReference type="Rhea" id="RHEA:47004"/>
        <dbReference type="Rhea" id="RHEA-COMP:11060"/>
        <dbReference type="Rhea" id="RHEA-COMP:11605"/>
        <dbReference type="ChEBI" id="CHEBI:15377"/>
        <dbReference type="ChEBI" id="CHEBI:30013"/>
        <dbReference type="ChEBI" id="CHEBI:43474"/>
        <dbReference type="ChEBI" id="CHEBI:61977"/>
        <dbReference type="EC" id="3.1.3.16"/>
    </reaction>
</comment>
<evidence type="ECO:0000313" key="3">
    <source>
        <dbReference type="EMBL" id="CED84244.1"/>
    </source>
</evidence>
<dbReference type="GO" id="GO:0004722">
    <property type="term" value="F:protein serine/threonine phosphatase activity"/>
    <property type="evidence" value="ECO:0007669"/>
    <property type="project" value="UniProtKB-EC"/>
</dbReference>
<keyword evidence="1" id="KW-0464">Manganese</keyword>
<comment type="cofactor">
    <cofactor evidence="1">
        <name>Mn(2+)</name>
        <dbReference type="ChEBI" id="CHEBI:29035"/>
    </cofactor>
</comment>
<dbReference type="AlphaFoldDB" id="A0A0F7SU59"/>
<keyword evidence="1" id="KW-0460">Magnesium</keyword>
<protein>
    <recommendedName>
        <fullName evidence="1">Protein phosphatase</fullName>
        <ecNumber evidence="1">3.1.3.16</ecNumber>
    </recommendedName>
</protein>
<accession>A0A0F7SU59</accession>
<dbReference type="PROSITE" id="PS51746">
    <property type="entry name" value="PPM_2"/>
    <property type="match status" value="1"/>
</dbReference>
<evidence type="ECO:0000256" key="1">
    <source>
        <dbReference type="RuleBase" id="RU366020"/>
    </source>
</evidence>
<dbReference type="GO" id="GO:0046872">
    <property type="term" value="F:metal ion binding"/>
    <property type="evidence" value="ECO:0007669"/>
    <property type="project" value="UniProtKB-UniRule"/>
</dbReference>
<keyword evidence="1" id="KW-0904">Protein phosphatase</keyword>
<comment type="cofactor">
    <cofactor evidence="1">
        <name>Mg(2+)</name>
        <dbReference type="ChEBI" id="CHEBI:18420"/>
    </cofactor>
</comment>
<comment type="similarity">
    <text evidence="1">Belongs to the PP2C family.</text>
</comment>
<dbReference type="Gene3D" id="3.60.40.10">
    <property type="entry name" value="PPM-type phosphatase domain"/>
    <property type="match status" value="1"/>
</dbReference>
<dbReference type="InterPro" id="IPR001932">
    <property type="entry name" value="PPM-type_phosphatase-like_dom"/>
</dbReference>
<keyword evidence="1" id="KW-0479">Metal-binding</keyword>
<dbReference type="Pfam" id="PF13672">
    <property type="entry name" value="PP2C_2"/>
    <property type="match status" value="1"/>
</dbReference>
<dbReference type="SMART" id="SM00332">
    <property type="entry name" value="PP2Cc"/>
    <property type="match status" value="1"/>
</dbReference>
<proteinExistence type="inferred from homology"/>
<dbReference type="EC" id="3.1.3.16" evidence="1"/>
<dbReference type="SMART" id="SM00331">
    <property type="entry name" value="PP2C_SIG"/>
    <property type="match status" value="1"/>
</dbReference>
<dbReference type="PANTHER" id="PTHR12320:SF1">
    <property type="entry name" value="PROTEIN PHOSPHATASE PTC7 HOMOLOG"/>
    <property type="match status" value="1"/>
</dbReference>
<dbReference type="SUPFAM" id="SSF81606">
    <property type="entry name" value="PP2C-like"/>
    <property type="match status" value="1"/>
</dbReference>
<evidence type="ECO:0000259" key="2">
    <source>
        <dbReference type="PROSITE" id="PS51746"/>
    </source>
</evidence>
<dbReference type="EMBL" id="LN483157">
    <property type="protein sequence ID" value="CED84244.1"/>
    <property type="molecule type" value="Genomic_DNA"/>
</dbReference>
<feature type="domain" description="PPM-type phosphatase" evidence="2">
    <location>
        <begin position="104"/>
        <end position="374"/>
    </location>
</feature>
<keyword evidence="1" id="KW-0378">Hydrolase</keyword>
<reference evidence="3" key="1">
    <citation type="submission" date="2014-08" db="EMBL/GenBank/DDBJ databases">
        <authorList>
            <person name="Sharma Rahul"/>
            <person name="Thines Marco"/>
        </authorList>
    </citation>
    <scope>NUCLEOTIDE SEQUENCE</scope>
</reference>
<dbReference type="PANTHER" id="PTHR12320">
    <property type="entry name" value="PROTEIN PHOSPHATASE 2C"/>
    <property type="match status" value="1"/>
</dbReference>